<accession>M4SWK7</accession>
<evidence type="ECO:0000256" key="7">
    <source>
        <dbReference type="SAM" id="Coils"/>
    </source>
</evidence>
<evidence type="ECO:0000313" key="11">
    <source>
        <dbReference type="EMBL" id="AGH60788.1"/>
    </source>
</evidence>
<evidence type="ECO:0000256" key="1">
    <source>
        <dbReference type="ARBA" id="ARBA00004609"/>
    </source>
</evidence>
<name>M4SWK7_9TRYP</name>
<keyword evidence="4" id="KW-0472">Membrane</keyword>
<protein>
    <submittedName>
        <fullName evidence="11">Variant surface glycoprotein 1882</fullName>
    </submittedName>
</protein>
<proteinExistence type="predicted"/>
<keyword evidence="5" id="KW-0325">Glycoprotein</keyword>
<keyword evidence="2" id="KW-1003">Cell membrane</keyword>
<feature type="domain" description="Trypanosome variant surface glycoprotein A-type N-terminal" evidence="10">
    <location>
        <begin position="7"/>
        <end position="210"/>
    </location>
</feature>
<evidence type="ECO:0000256" key="5">
    <source>
        <dbReference type="ARBA" id="ARBA00023180"/>
    </source>
</evidence>
<evidence type="ECO:0000256" key="8">
    <source>
        <dbReference type="SAM" id="MobiDB-lite"/>
    </source>
</evidence>
<evidence type="ECO:0000259" key="10">
    <source>
        <dbReference type="Pfam" id="PF00913"/>
    </source>
</evidence>
<evidence type="ECO:0000256" key="4">
    <source>
        <dbReference type="ARBA" id="ARBA00023136"/>
    </source>
</evidence>
<feature type="coiled-coil region" evidence="7">
    <location>
        <begin position="53"/>
        <end position="83"/>
    </location>
</feature>
<keyword evidence="9" id="KW-0732">Signal</keyword>
<dbReference type="Pfam" id="PF00913">
    <property type="entry name" value="Trypan_glycop"/>
    <property type="match status" value="1"/>
</dbReference>
<dbReference type="VEuPathDB" id="TriTrypDB:Tb427_000164500"/>
<evidence type="ECO:0000256" key="9">
    <source>
        <dbReference type="SAM" id="SignalP"/>
    </source>
</evidence>
<organism evidence="11">
    <name type="scientific">Trypanosoma brucei</name>
    <dbReference type="NCBI Taxonomy" id="5691"/>
    <lineage>
        <taxon>Eukaryota</taxon>
        <taxon>Discoba</taxon>
        <taxon>Euglenozoa</taxon>
        <taxon>Kinetoplastea</taxon>
        <taxon>Metakinetoplastina</taxon>
        <taxon>Trypanosomatida</taxon>
        <taxon>Trypanosomatidae</taxon>
        <taxon>Trypanosoma</taxon>
    </lineage>
</organism>
<dbReference type="GO" id="GO:0042783">
    <property type="term" value="P:symbiont-mediated evasion of host immune response"/>
    <property type="evidence" value="ECO:0007669"/>
    <property type="project" value="InterPro"/>
</dbReference>
<keyword evidence="7" id="KW-0175">Coiled coil</keyword>
<evidence type="ECO:0000256" key="6">
    <source>
        <dbReference type="ARBA" id="ARBA00023288"/>
    </source>
</evidence>
<keyword evidence="6" id="KW-0449">Lipoprotein</keyword>
<dbReference type="EMBL" id="KC613357">
    <property type="protein sequence ID" value="AGH60788.1"/>
    <property type="molecule type" value="Genomic_DNA"/>
</dbReference>
<dbReference type="AlphaFoldDB" id="M4SWK7"/>
<feature type="region of interest" description="Disordered" evidence="8">
    <location>
        <begin position="236"/>
        <end position="261"/>
    </location>
</feature>
<reference evidence="11" key="2">
    <citation type="journal article" date="2014" name="Mol. Biochem. Parasitol.">
        <title>Capturing the variant surface glycoprotein repertoire (the VSGnome) of Trypanosoma brucei Lister 427.</title>
        <authorList>
            <person name="Cross G.A."/>
            <person name="Kim H.S."/>
            <person name="Wickstead B."/>
        </authorList>
    </citation>
    <scope>NUCLEOTIDE SEQUENCE</scope>
    <source>
        <strain evidence="11">Lister 427</strain>
    </source>
</reference>
<sequence length="261" mass="28108">MVLCRLTAIIIATFSHLQPESATHLGIQAADLEKACQLTADLRAVAPSVAHEHDNLLAQTQNLTDIEEDLENQAEVASNAKNSDLRKLAVLTRNARVDTLKLTKSKTAAGVTAAARAPQLAGRIEKSANMLLSTLSGGVIACVSWTADLAAGSKAAITLTDCNNDTTSHQHLILEGKVKKAVNIKSKLKQRKTETQATAAAARRARCCRTESGKAYQQSPQSKSWAAFFRQARQPAVRSPGMEEQQVGARWQARSETPTLM</sequence>
<evidence type="ECO:0000256" key="3">
    <source>
        <dbReference type="ARBA" id="ARBA00022622"/>
    </source>
</evidence>
<evidence type="ECO:0000256" key="2">
    <source>
        <dbReference type="ARBA" id="ARBA00022475"/>
    </source>
</evidence>
<feature type="signal peptide" evidence="9">
    <location>
        <begin position="1"/>
        <end position="22"/>
    </location>
</feature>
<dbReference type="InterPro" id="IPR001812">
    <property type="entry name" value="Trypano_VSG_A_N_dom"/>
</dbReference>
<dbReference type="GO" id="GO:0005886">
    <property type="term" value="C:plasma membrane"/>
    <property type="evidence" value="ECO:0007669"/>
    <property type="project" value="UniProtKB-SubCell"/>
</dbReference>
<dbReference type="SUPFAM" id="SSF58087">
    <property type="entry name" value="Variant surface glycoprotein (N-terminal domain)"/>
    <property type="match status" value="1"/>
</dbReference>
<dbReference type="GO" id="GO:0098552">
    <property type="term" value="C:side of membrane"/>
    <property type="evidence" value="ECO:0007669"/>
    <property type="project" value="UniProtKB-KW"/>
</dbReference>
<reference evidence="11" key="1">
    <citation type="submission" date="2013-02" db="EMBL/GenBank/DDBJ databases">
        <authorList>
            <person name="Cross G.A.M."/>
            <person name="Kim H.-S."/>
            <person name="Wickstead B."/>
        </authorList>
    </citation>
    <scope>NUCLEOTIDE SEQUENCE</scope>
    <source>
        <strain evidence="11">Lister 427</strain>
    </source>
</reference>
<comment type="subcellular location">
    <subcellularLocation>
        <location evidence="1">Cell membrane</location>
        <topology evidence="1">Lipid-anchor</topology>
        <topology evidence="1">GPI-anchor</topology>
    </subcellularLocation>
</comment>
<keyword evidence="3" id="KW-0336">GPI-anchor</keyword>
<feature type="chain" id="PRO_5004057464" evidence="9">
    <location>
        <begin position="23"/>
        <end position="261"/>
    </location>
</feature>